<name>A0ABN8KBY3_9HYPH</name>
<keyword evidence="2" id="KW-1185">Reference proteome</keyword>
<evidence type="ECO:0000313" key="1">
    <source>
        <dbReference type="EMBL" id="CAH2407751.1"/>
    </source>
</evidence>
<dbReference type="Proteomes" id="UP001153050">
    <property type="component" value="Unassembled WGS sequence"/>
</dbReference>
<comment type="caution">
    <text evidence="1">The sequence shown here is derived from an EMBL/GenBank/DDBJ whole genome shotgun (WGS) entry which is preliminary data.</text>
</comment>
<proteinExistence type="predicted"/>
<gene>
    <name evidence="1" type="ORF">MES5069_620060</name>
</gene>
<sequence length="40" mass="4416">MFIRGERQPESAAMLGLASRTVPARGLIASDSHIYLHSYL</sequence>
<protein>
    <submittedName>
        <fullName evidence="1">Uncharacterized protein</fullName>
    </submittedName>
</protein>
<dbReference type="EMBL" id="CAKXZT010000160">
    <property type="protein sequence ID" value="CAH2407751.1"/>
    <property type="molecule type" value="Genomic_DNA"/>
</dbReference>
<evidence type="ECO:0000313" key="2">
    <source>
        <dbReference type="Proteomes" id="UP001153050"/>
    </source>
</evidence>
<organism evidence="1 2">
    <name type="scientific">Mesorhizobium escarrei</name>
    <dbReference type="NCBI Taxonomy" id="666018"/>
    <lineage>
        <taxon>Bacteria</taxon>
        <taxon>Pseudomonadati</taxon>
        <taxon>Pseudomonadota</taxon>
        <taxon>Alphaproteobacteria</taxon>
        <taxon>Hyphomicrobiales</taxon>
        <taxon>Phyllobacteriaceae</taxon>
        <taxon>Mesorhizobium</taxon>
    </lineage>
</organism>
<accession>A0ABN8KBY3</accession>
<reference evidence="1 2" key="1">
    <citation type="submission" date="2022-03" db="EMBL/GenBank/DDBJ databases">
        <authorList>
            <person name="Brunel B."/>
        </authorList>
    </citation>
    <scope>NUCLEOTIDE SEQUENCE [LARGE SCALE GENOMIC DNA]</scope>
    <source>
        <strain evidence="1">STM5069sample</strain>
    </source>
</reference>